<comment type="caution">
    <text evidence="1">The sequence shown here is derived from an EMBL/GenBank/DDBJ whole genome shotgun (WGS) entry which is preliminary data.</text>
</comment>
<gene>
    <name evidence="1" type="ORF">DCAR_025373</name>
</gene>
<reference evidence="1" key="1">
    <citation type="journal article" date="2016" name="Nat. Genet.">
        <title>A high-quality carrot genome assembly provides new insights into carotenoid accumulation and asterid genome evolution.</title>
        <authorList>
            <person name="Iorizzo M."/>
            <person name="Ellison S."/>
            <person name="Senalik D."/>
            <person name="Zeng P."/>
            <person name="Satapoomin P."/>
            <person name="Huang J."/>
            <person name="Bowman M."/>
            <person name="Iovene M."/>
            <person name="Sanseverino W."/>
            <person name="Cavagnaro P."/>
            <person name="Yildiz M."/>
            <person name="Macko-Podgorni A."/>
            <person name="Moranska E."/>
            <person name="Grzebelus E."/>
            <person name="Grzebelus D."/>
            <person name="Ashrafi H."/>
            <person name="Zheng Z."/>
            <person name="Cheng S."/>
            <person name="Spooner D."/>
            <person name="Van Deynze A."/>
            <person name="Simon P."/>
        </authorList>
    </citation>
    <scope>NUCLEOTIDE SEQUENCE [LARGE SCALE GENOMIC DNA]</scope>
    <source>
        <tissue evidence="1">Leaf</tissue>
    </source>
</reference>
<evidence type="ECO:0000313" key="1">
    <source>
        <dbReference type="EMBL" id="KZM88298.1"/>
    </source>
</evidence>
<accession>A0A164U1A3</accession>
<proteinExistence type="predicted"/>
<dbReference type="EMBL" id="LNRQ01000007">
    <property type="protein sequence ID" value="KZM88298.1"/>
    <property type="molecule type" value="Genomic_DNA"/>
</dbReference>
<sequence length="54" mass="6118">MNQAVRSRNAVLKEKDRSHNNCNLVRVLVVIKRKAAKKSGTRACVRNMRGTIII</sequence>
<dbReference type="AlphaFoldDB" id="A0A164U1A3"/>
<dbReference type="Gramene" id="KZM88298">
    <property type="protein sequence ID" value="KZM88298"/>
    <property type="gene ID" value="DCAR_025373"/>
</dbReference>
<name>A0A164U1A3_DAUCS</name>
<organism evidence="1">
    <name type="scientific">Daucus carota subsp. sativus</name>
    <name type="common">Carrot</name>
    <dbReference type="NCBI Taxonomy" id="79200"/>
    <lineage>
        <taxon>Eukaryota</taxon>
        <taxon>Viridiplantae</taxon>
        <taxon>Streptophyta</taxon>
        <taxon>Embryophyta</taxon>
        <taxon>Tracheophyta</taxon>
        <taxon>Spermatophyta</taxon>
        <taxon>Magnoliopsida</taxon>
        <taxon>eudicotyledons</taxon>
        <taxon>Gunneridae</taxon>
        <taxon>Pentapetalae</taxon>
        <taxon>asterids</taxon>
        <taxon>campanulids</taxon>
        <taxon>Apiales</taxon>
        <taxon>Apiaceae</taxon>
        <taxon>Apioideae</taxon>
        <taxon>Scandiceae</taxon>
        <taxon>Daucinae</taxon>
        <taxon>Daucus</taxon>
        <taxon>Daucus sect. Daucus</taxon>
    </lineage>
</organism>
<protein>
    <submittedName>
        <fullName evidence="1">Uncharacterized protein</fullName>
    </submittedName>
</protein>